<keyword evidence="1" id="KW-0812">Transmembrane</keyword>
<evidence type="ECO:0000256" key="1">
    <source>
        <dbReference type="SAM" id="Phobius"/>
    </source>
</evidence>
<evidence type="ECO:0000313" key="4">
    <source>
        <dbReference type="EMBL" id="THC81501.1"/>
    </source>
</evidence>
<dbReference type="RefSeq" id="WP_005690332.1">
    <property type="nucleotide sequence ID" value="NZ_CABFNI010000003.1"/>
</dbReference>
<keyword evidence="1" id="KW-1133">Transmembrane helix</keyword>
<organism evidence="2 7">
    <name type="scientific">Lacticaseibacillus rhamnosus</name>
    <name type="common">Lactobacillus rhamnosus</name>
    <dbReference type="NCBI Taxonomy" id="47715"/>
    <lineage>
        <taxon>Bacteria</taxon>
        <taxon>Bacillati</taxon>
        <taxon>Bacillota</taxon>
        <taxon>Bacilli</taxon>
        <taxon>Lactobacillales</taxon>
        <taxon>Lactobacillaceae</taxon>
        <taxon>Lacticaseibacillus</taxon>
    </lineage>
</organism>
<dbReference type="EMBL" id="SSHM01000001">
    <property type="protein sequence ID" value="THC81501.1"/>
    <property type="molecule type" value="Genomic_DNA"/>
</dbReference>
<evidence type="ECO:0000313" key="7">
    <source>
        <dbReference type="Proteomes" id="UP000552935"/>
    </source>
</evidence>
<sequence length="177" mass="20325">MDYIYIVPHVLVMLVFSITLRIKNEMFKKERIERIAAFKRIDSDGSVGMEKDGDESLNTLVGRNLYIERMMNSQMIGSYLAVIFFSAGVIYGNTSTGLLLLPSIGVFLLFANVIFLGEEQVFRVIKQRKLERLSERYPSLMCVRKVGSKWYYRYLLLLVVVGGLNFAIFYAAAVVFY</sequence>
<feature type="transmembrane region" description="Helical" evidence="1">
    <location>
        <begin position="6"/>
        <end position="22"/>
    </location>
</feature>
<dbReference type="EMBL" id="MTJY01000002">
    <property type="protein sequence ID" value="ONN76113.1"/>
    <property type="molecule type" value="Genomic_DNA"/>
</dbReference>
<name>A0A508YJE0_LACRH</name>
<feature type="transmembrane region" description="Helical" evidence="1">
    <location>
        <begin position="98"/>
        <end position="117"/>
    </location>
</feature>
<evidence type="ECO:0000313" key="2">
    <source>
        <dbReference type="EMBL" id="NZA03817.1"/>
    </source>
</evidence>
<evidence type="ECO:0000313" key="5">
    <source>
        <dbReference type="Proteomes" id="UP000189067"/>
    </source>
</evidence>
<dbReference type="Proteomes" id="UP000552935">
    <property type="component" value="Unassembled WGS sequence"/>
</dbReference>
<dbReference type="EMBL" id="JACCKI010000001">
    <property type="protein sequence ID" value="NZA03817.1"/>
    <property type="molecule type" value="Genomic_DNA"/>
</dbReference>
<reference evidence="3 5" key="1">
    <citation type="submission" date="2017-01" db="EMBL/GenBank/DDBJ databases">
        <title>In silico prediction, in vitro antibacterial spectrum and physicochemical properties of a putative bacteriocin produced by Lactobacillus rhamnosus strain L156.4.</title>
        <authorList>
            <person name="Silveira A.M."/>
            <person name="Monteiro A.S."/>
            <person name="Santos V.L."/>
            <person name="Nicoli J.R."/>
            <person name="Azevedo V."/>
            <person name="Soares S.C."/>
            <person name="Castro-Oliveira L."/>
            <person name="Dias-Souza M.V."/>
            <person name="Nardi R.M."/>
        </authorList>
    </citation>
    <scope>NUCLEOTIDE SEQUENCE [LARGE SCALE GENOMIC DNA]</scope>
    <source>
        <strain evidence="3 5">L156.4</strain>
    </source>
</reference>
<gene>
    <name evidence="3" type="ORF">BWR10_00200</name>
    <name evidence="4" type="ORF">E6L36_14710</name>
    <name evidence="2" type="ORF">H0N82_01470</name>
</gene>
<protein>
    <submittedName>
        <fullName evidence="2">Uncharacterized protein</fullName>
    </submittedName>
</protein>
<proteinExistence type="predicted"/>
<dbReference type="AlphaFoldDB" id="A0A508YJE0"/>
<feature type="transmembrane region" description="Helical" evidence="1">
    <location>
        <begin position="154"/>
        <end position="176"/>
    </location>
</feature>
<reference evidence="4 6" key="2">
    <citation type="submission" date="2019-04" db="EMBL/GenBank/DDBJ databases">
        <title>Genome Announcement to Ensure Probiotic Safety of Lactobacillus rhamnosus UBLR-58.</title>
        <authorList>
            <person name="Sulthana A."/>
            <person name="Lakshmi S.G."/>
            <person name="Madempudi R.S."/>
        </authorList>
    </citation>
    <scope>NUCLEOTIDE SEQUENCE [LARGE SCALE GENOMIC DNA]</scope>
    <source>
        <strain evidence="4 6">UBLR-58</strain>
    </source>
</reference>
<comment type="caution">
    <text evidence="2">The sequence shown here is derived from an EMBL/GenBank/DDBJ whole genome shotgun (WGS) entry which is preliminary data.</text>
</comment>
<reference evidence="2 7" key="3">
    <citation type="submission" date="2020-07" db="EMBL/GenBank/DDBJ databases">
        <title>Organ Donor 1.</title>
        <authorList>
            <person name="Marsh A.J."/>
            <person name="Azcarate-Peril M.A."/>
        </authorList>
    </citation>
    <scope>NUCLEOTIDE SEQUENCE [LARGE SCALE GENOMIC DNA]</scope>
    <source>
        <strain evidence="2 7">AMC0712</strain>
    </source>
</reference>
<feature type="transmembrane region" description="Helical" evidence="1">
    <location>
        <begin position="76"/>
        <end position="92"/>
    </location>
</feature>
<keyword evidence="1" id="KW-0472">Membrane</keyword>
<dbReference type="Proteomes" id="UP000307517">
    <property type="component" value="Unassembled WGS sequence"/>
</dbReference>
<evidence type="ECO:0000313" key="6">
    <source>
        <dbReference type="Proteomes" id="UP000307517"/>
    </source>
</evidence>
<accession>A0A508YJE0</accession>
<evidence type="ECO:0000313" key="3">
    <source>
        <dbReference type="EMBL" id="ONN76113.1"/>
    </source>
</evidence>
<dbReference type="Proteomes" id="UP000189067">
    <property type="component" value="Unassembled WGS sequence"/>
</dbReference>